<dbReference type="AlphaFoldDB" id="A0A166ALH0"/>
<proteinExistence type="predicted"/>
<name>A0A166ALH0_9EURY</name>
<dbReference type="EMBL" id="LWMV01000171">
    <property type="protein sequence ID" value="KZX12192.1"/>
    <property type="molecule type" value="Genomic_DNA"/>
</dbReference>
<dbReference type="PATRIC" id="fig|49547.3.peg.1220"/>
<dbReference type="Proteomes" id="UP000077245">
    <property type="component" value="Unassembled WGS sequence"/>
</dbReference>
<keyword evidence="3" id="KW-1185">Reference proteome</keyword>
<evidence type="ECO:0000256" key="1">
    <source>
        <dbReference type="SAM" id="Coils"/>
    </source>
</evidence>
<protein>
    <submittedName>
        <fullName evidence="2">Uncharacterized protein</fullName>
    </submittedName>
</protein>
<keyword evidence="1" id="KW-0175">Coiled coil</keyword>
<organism evidence="2 3">
    <name type="scientific">Methanobrevibacter curvatus</name>
    <dbReference type="NCBI Taxonomy" id="49547"/>
    <lineage>
        <taxon>Archaea</taxon>
        <taxon>Methanobacteriati</taxon>
        <taxon>Methanobacteriota</taxon>
        <taxon>Methanomada group</taxon>
        <taxon>Methanobacteria</taxon>
        <taxon>Methanobacteriales</taxon>
        <taxon>Methanobacteriaceae</taxon>
        <taxon>Methanobrevibacter</taxon>
    </lineage>
</organism>
<comment type="caution">
    <text evidence="2">The sequence shown here is derived from an EMBL/GenBank/DDBJ whole genome shotgun (WGS) entry which is preliminary data.</text>
</comment>
<evidence type="ECO:0000313" key="2">
    <source>
        <dbReference type="EMBL" id="KZX12192.1"/>
    </source>
</evidence>
<dbReference type="STRING" id="49547.MBCUR_11420"/>
<reference evidence="2 3" key="1">
    <citation type="submission" date="2016-04" db="EMBL/GenBank/DDBJ databases">
        <title>Genome sequence of Methanobrevibacter curvatus DSM 11111.</title>
        <authorList>
            <person name="Poehlein A."/>
            <person name="Seedorf H."/>
            <person name="Daniel R."/>
        </authorList>
    </citation>
    <scope>NUCLEOTIDE SEQUENCE [LARGE SCALE GENOMIC DNA]</scope>
    <source>
        <strain evidence="2 3">DSM 11111</strain>
    </source>
</reference>
<gene>
    <name evidence="2" type="ORF">MBCUR_11420</name>
</gene>
<accession>A0A166ALH0</accession>
<evidence type="ECO:0000313" key="3">
    <source>
        <dbReference type="Proteomes" id="UP000077245"/>
    </source>
</evidence>
<sequence length="55" mass="6403">MCSSKQKIEPYLMISNLEIENAKLREINNSLKEENIVLKNKSRVNANEILDINQE</sequence>
<feature type="coiled-coil region" evidence="1">
    <location>
        <begin position="14"/>
        <end position="41"/>
    </location>
</feature>
<dbReference type="RefSeq" id="WP_157077687.1">
    <property type="nucleotide sequence ID" value="NZ_LWMV01000171.1"/>
</dbReference>